<protein>
    <recommendedName>
        <fullName evidence="3">Zinc ribbon domain-containing protein</fullName>
    </recommendedName>
</protein>
<evidence type="ECO:0008006" key="3">
    <source>
        <dbReference type="Google" id="ProtNLM"/>
    </source>
</evidence>
<dbReference type="Proteomes" id="UP000219897">
    <property type="component" value="Unassembled WGS sequence"/>
</dbReference>
<organism evidence="1 2">
    <name type="scientific">Bacillus thuringiensis</name>
    <dbReference type="NCBI Taxonomy" id="1428"/>
    <lineage>
        <taxon>Bacteria</taxon>
        <taxon>Bacillati</taxon>
        <taxon>Bacillota</taxon>
        <taxon>Bacilli</taxon>
        <taxon>Bacillales</taxon>
        <taxon>Bacillaceae</taxon>
        <taxon>Bacillus</taxon>
        <taxon>Bacillus cereus group</taxon>
    </lineage>
</organism>
<dbReference type="AlphaFoldDB" id="A0ABD6S8F2"/>
<name>A0ABD6S8F2_BACTU</name>
<proteinExistence type="predicted"/>
<dbReference type="EMBL" id="NTYF01000023">
    <property type="protein sequence ID" value="PER55776.1"/>
    <property type="molecule type" value="Genomic_DNA"/>
</dbReference>
<comment type="caution">
    <text evidence="1">The sequence shown here is derived from an EMBL/GenBank/DDBJ whole genome shotgun (WGS) entry which is preliminary data.</text>
</comment>
<evidence type="ECO:0000313" key="2">
    <source>
        <dbReference type="Proteomes" id="UP000219897"/>
    </source>
</evidence>
<gene>
    <name evidence="1" type="ORF">CN495_08465</name>
</gene>
<reference evidence="1 2" key="1">
    <citation type="submission" date="2017-09" db="EMBL/GenBank/DDBJ databases">
        <title>Large-scale bioinformatics analysis of Bacillus genomes uncovers conserved roles of natural products in bacterial physiology.</title>
        <authorList>
            <consortium name="Agbiome Team Llc"/>
            <person name="Bleich R.M."/>
            <person name="Kirk G.J."/>
            <person name="Santa Maria K.C."/>
            <person name="Allen S.E."/>
            <person name="Farag S."/>
            <person name="Shank E.A."/>
            <person name="Bowers A."/>
        </authorList>
    </citation>
    <scope>NUCLEOTIDE SEQUENCE [LARGE SCALE GENOMIC DNA]</scope>
    <source>
        <strain evidence="1 2">AFS005140</strain>
    </source>
</reference>
<sequence length="124" mass="13723">MQETRKAVKGDCIELISVVAYKTVTGLVLAKTGERFQVSGRNKSDDGVKTTSGVNVLDVEYKIVDEVQEPSEQTIKVQWTPAFQSYHSVGDEAEPFCNGCETYLQDDFNYCPGCGSKLDWGDTK</sequence>
<accession>A0ABD6S8F2</accession>
<evidence type="ECO:0000313" key="1">
    <source>
        <dbReference type="EMBL" id="PER55776.1"/>
    </source>
</evidence>
<dbReference type="RefSeq" id="WP_098317113.1">
    <property type="nucleotide sequence ID" value="NZ_NTYF01000023.1"/>
</dbReference>